<accession>A0ABR3Q6D6</accession>
<dbReference type="Proteomes" id="UP001565368">
    <property type="component" value="Unassembled WGS sequence"/>
</dbReference>
<keyword evidence="3" id="KW-0032">Aminotransferase</keyword>
<keyword evidence="5" id="KW-0663">Pyridoxal phosphate</keyword>
<dbReference type="EMBL" id="JBBXJM010000003">
    <property type="protein sequence ID" value="KAL1410195.1"/>
    <property type="molecule type" value="Genomic_DNA"/>
</dbReference>
<evidence type="ECO:0000256" key="1">
    <source>
        <dbReference type="ARBA" id="ARBA00001933"/>
    </source>
</evidence>
<evidence type="ECO:0000313" key="7">
    <source>
        <dbReference type="EMBL" id="KAL1410195.1"/>
    </source>
</evidence>
<reference evidence="7 8" key="1">
    <citation type="submission" date="2023-08" db="EMBL/GenBank/DDBJ databases">
        <title>Annotated Genome Sequence of Vanrija albida AlHP1.</title>
        <authorList>
            <person name="Herzog R."/>
        </authorList>
    </citation>
    <scope>NUCLEOTIDE SEQUENCE [LARGE SCALE GENOMIC DNA]</scope>
    <source>
        <strain evidence="7 8">AlHP1</strain>
    </source>
</reference>
<protein>
    <recommendedName>
        <fullName evidence="6">Aminotransferase class I/classII large domain-containing protein</fullName>
    </recommendedName>
</protein>
<dbReference type="Gene3D" id="3.40.640.10">
    <property type="entry name" value="Type I PLP-dependent aspartate aminotransferase-like (Major domain)"/>
    <property type="match status" value="1"/>
</dbReference>
<evidence type="ECO:0000259" key="6">
    <source>
        <dbReference type="Pfam" id="PF00155"/>
    </source>
</evidence>
<dbReference type="InterPro" id="IPR015424">
    <property type="entry name" value="PyrdxlP-dep_Trfase"/>
</dbReference>
<proteinExistence type="inferred from homology"/>
<dbReference type="RefSeq" id="XP_069210139.1">
    <property type="nucleotide sequence ID" value="XM_069352721.1"/>
</dbReference>
<gene>
    <name evidence="7" type="ORF">Q8F55_004200</name>
</gene>
<dbReference type="PANTHER" id="PTHR46383:SF1">
    <property type="entry name" value="ASPARTATE AMINOTRANSFERASE"/>
    <property type="match status" value="1"/>
</dbReference>
<comment type="similarity">
    <text evidence="2">Belongs to the class-I pyridoxal-phosphate-dependent aminotransferase family.</text>
</comment>
<dbReference type="GeneID" id="95985243"/>
<evidence type="ECO:0000256" key="5">
    <source>
        <dbReference type="ARBA" id="ARBA00022898"/>
    </source>
</evidence>
<feature type="domain" description="Aminotransferase class I/classII large" evidence="6">
    <location>
        <begin position="40"/>
        <end position="427"/>
    </location>
</feature>
<keyword evidence="8" id="KW-1185">Reference proteome</keyword>
<dbReference type="SUPFAM" id="SSF53383">
    <property type="entry name" value="PLP-dependent transferases"/>
    <property type="match status" value="1"/>
</dbReference>
<dbReference type="CDD" id="cd00609">
    <property type="entry name" value="AAT_like"/>
    <property type="match status" value="1"/>
</dbReference>
<evidence type="ECO:0000256" key="4">
    <source>
        <dbReference type="ARBA" id="ARBA00022679"/>
    </source>
</evidence>
<dbReference type="Pfam" id="PF00155">
    <property type="entry name" value="Aminotran_1_2"/>
    <property type="match status" value="1"/>
</dbReference>
<sequence length="440" mass="46664">MSLRYAIAPAVRATAAPPIPKAKAWGPVYAASSAASTAPLLDLSQGVPGTAPHPRVLAALSEHAGTFEAAKYGSIHGEGALRTALAAELREKYGVGPGALEQADVGITTGCNMAFLTLLMVLCEPHTSSVLIPVPAYFNHAMSLSLQSVEPAYIPADPAQGFRPSLAAARAVLEQGAARVNGRDVTPRAIVLVTPNNPTGATYDGETLKQWYDLAKEFRVPLVLDETYRDFVDAPHGLFAEPDWRETLISLGSFSKGYRVPGHRLGSITASPALLHEVATVLDCMQICPPRTAQLALAPLLPELRGDLAEGSAAVAARRRLFEDVVNAVPGWHVASSGGYFAYVRFPEAYGARAAELGLAQGERVGSEAVARVLGERCGVVTLPGAFFMPALDDPVWARIPDAEALRADQWIRFAIANVSDEVIKQLGPRLEKLNAIVGV</sequence>
<evidence type="ECO:0000256" key="2">
    <source>
        <dbReference type="ARBA" id="ARBA00007441"/>
    </source>
</evidence>
<keyword evidence="4" id="KW-0808">Transferase</keyword>
<evidence type="ECO:0000313" key="8">
    <source>
        <dbReference type="Proteomes" id="UP001565368"/>
    </source>
</evidence>
<dbReference type="InterPro" id="IPR050596">
    <property type="entry name" value="AspAT/PAT-like"/>
</dbReference>
<dbReference type="InterPro" id="IPR004839">
    <property type="entry name" value="Aminotransferase_I/II_large"/>
</dbReference>
<dbReference type="PANTHER" id="PTHR46383">
    <property type="entry name" value="ASPARTATE AMINOTRANSFERASE"/>
    <property type="match status" value="1"/>
</dbReference>
<evidence type="ECO:0000256" key="3">
    <source>
        <dbReference type="ARBA" id="ARBA00022576"/>
    </source>
</evidence>
<comment type="caution">
    <text evidence="7">The sequence shown here is derived from an EMBL/GenBank/DDBJ whole genome shotgun (WGS) entry which is preliminary data.</text>
</comment>
<dbReference type="InterPro" id="IPR015421">
    <property type="entry name" value="PyrdxlP-dep_Trfase_major"/>
</dbReference>
<organism evidence="7 8">
    <name type="scientific">Vanrija albida</name>
    <dbReference type="NCBI Taxonomy" id="181172"/>
    <lineage>
        <taxon>Eukaryota</taxon>
        <taxon>Fungi</taxon>
        <taxon>Dikarya</taxon>
        <taxon>Basidiomycota</taxon>
        <taxon>Agaricomycotina</taxon>
        <taxon>Tremellomycetes</taxon>
        <taxon>Trichosporonales</taxon>
        <taxon>Trichosporonaceae</taxon>
        <taxon>Vanrija</taxon>
    </lineage>
</organism>
<comment type="cofactor">
    <cofactor evidence="1">
        <name>pyridoxal 5'-phosphate</name>
        <dbReference type="ChEBI" id="CHEBI:597326"/>
    </cofactor>
</comment>
<name>A0ABR3Q6D6_9TREE</name>